<proteinExistence type="inferred from homology"/>
<dbReference type="Pfam" id="PF13419">
    <property type="entry name" value="HAD_2"/>
    <property type="match status" value="1"/>
</dbReference>
<evidence type="ECO:0000256" key="3">
    <source>
        <dbReference type="ARBA" id="ARBA00022723"/>
    </source>
</evidence>
<evidence type="ECO:0000256" key="1">
    <source>
        <dbReference type="ARBA" id="ARBA00001946"/>
    </source>
</evidence>
<evidence type="ECO:0000313" key="6">
    <source>
        <dbReference type="EMBL" id="MDP2488582.1"/>
    </source>
</evidence>
<dbReference type="SUPFAM" id="SSF56784">
    <property type="entry name" value="HAD-like"/>
    <property type="match status" value="1"/>
</dbReference>
<keyword evidence="4" id="KW-0460">Magnesium</keyword>
<dbReference type="PANTHER" id="PTHR46193:SF18">
    <property type="entry name" value="HEXITOL PHOSPHATASE B"/>
    <property type="match status" value="1"/>
</dbReference>
<dbReference type="Gene3D" id="1.10.150.240">
    <property type="entry name" value="Putative phosphatase, domain 2"/>
    <property type="match status" value="1"/>
</dbReference>
<reference evidence="6" key="1">
    <citation type="submission" date="2023-07" db="EMBL/GenBank/DDBJ databases">
        <title>Genome content predicts the carbon catabolic preferences of heterotrophic bacteria.</title>
        <authorList>
            <person name="Gralka M."/>
        </authorList>
    </citation>
    <scope>NUCLEOTIDE SEQUENCE</scope>
    <source>
        <strain evidence="6">6E03</strain>
    </source>
</reference>
<sequence>MESINLYYDAFIFDMDGTLVNSEPLKGQALALTCKDYGSIVDYCIYHHVMGMKWENVVQYFFKIGGIEPDVQEFNDKFKEHYQSLLSHKLSINKGVVELLKQLKSSGKQCAVVTSAQQWMANQILKDCKLEHLFDLVIAKEDVSMHKPDPEAYLLALSRLNVTADKAIIFEDSAPGLQAGLASGCEVIAFQHSFNINNDFSRALEIIDDFSVVS</sequence>
<gene>
    <name evidence="6" type="ORF">Q8W38_04495</name>
</gene>
<comment type="cofactor">
    <cofactor evidence="1">
        <name>Mg(2+)</name>
        <dbReference type="ChEBI" id="CHEBI:18420"/>
    </cofactor>
</comment>
<dbReference type="InterPro" id="IPR023198">
    <property type="entry name" value="PGP-like_dom2"/>
</dbReference>
<evidence type="ECO:0000256" key="4">
    <source>
        <dbReference type="ARBA" id="ARBA00022842"/>
    </source>
</evidence>
<dbReference type="PANTHER" id="PTHR46193">
    <property type="entry name" value="6-PHOSPHOGLUCONATE PHOSPHATASE"/>
    <property type="match status" value="1"/>
</dbReference>
<dbReference type="EMBL" id="JAUYVK010000003">
    <property type="protein sequence ID" value="MDP2488582.1"/>
    <property type="molecule type" value="Genomic_DNA"/>
</dbReference>
<dbReference type="CDD" id="cd07505">
    <property type="entry name" value="HAD_BPGM-like"/>
    <property type="match status" value="1"/>
</dbReference>
<dbReference type="InterPro" id="IPR041492">
    <property type="entry name" value="HAD_2"/>
</dbReference>
<dbReference type="GO" id="GO:0046872">
    <property type="term" value="F:metal ion binding"/>
    <property type="evidence" value="ECO:0007669"/>
    <property type="project" value="UniProtKB-KW"/>
</dbReference>
<dbReference type="InterPro" id="IPR006439">
    <property type="entry name" value="HAD-SF_hydro_IA"/>
</dbReference>
<keyword evidence="5" id="KW-0119">Carbohydrate metabolism</keyword>
<dbReference type="SFLD" id="SFLDS00003">
    <property type="entry name" value="Haloacid_Dehalogenase"/>
    <property type="match status" value="1"/>
</dbReference>
<evidence type="ECO:0000313" key="7">
    <source>
        <dbReference type="Proteomes" id="UP001177883"/>
    </source>
</evidence>
<evidence type="ECO:0000256" key="2">
    <source>
        <dbReference type="ARBA" id="ARBA00006171"/>
    </source>
</evidence>
<dbReference type="PRINTS" id="PR00413">
    <property type="entry name" value="HADHALOGNASE"/>
</dbReference>
<protein>
    <submittedName>
        <fullName evidence="6">HAD family phosphatase</fullName>
    </submittedName>
</protein>
<organism evidence="6 7">
    <name type="scientific">Vibrio splendidus</name>
    <dbReference type="NCBI Taxonomy" id="29497"/>
    <lineage>
        <taxon>Bacteria</taxon>
        <taxon>Pseudomonadati</taxon>
        <taxon>Pseudomonadota</taxon>
        <taxon>Gammaproteobacteria</taxon>
        <taxon>Vibrionales</taxon>
        <taxon>Vibrionaceae</taxon>
        <taxon>Vibrio</taxon>
    </lineage>
</organism>
<dbReference type="PROSITE" id="PS01228">
    <property type="entry name" value="COF_1"/>
    <property type="match status" value="1"/>
</dbReference>
<comment type="similarity">
    <text evidence="2">Belongs to the HAD-like hydrolase superfamily. CbbY/CbbZ/Gph/YieH family.</text>
</comment>
<dbReference type="SFLD" id="SFLDG01135">
    <property type="entry name" value="C1.5.6:_HAD__Beta-PGM__Phospha"/>
    <property type="match status" value="1"/>
</dbReference>
<dbReference type="RefSeq" id="WP_102490729.1">
    <property type="nucleotide sequence ID" value="NZ_JAUYVK010000003.1"/>
</dbReference>
<dbReference type="InterPro" id="IPR036412">
    <property type="entry name" value="HAD-like_sf"/>
</dbReference>
<dbReference type="InterPro" id="IPR023214">
    <property type="entry name" value="HAD_sf"/>
</dbReference>
<keyword evidence="3" id="KW-0479">Metal-binding</keyword>
<name>A0ABD5A5R3_VIBSP</name>
<dbReference type="InterPro" id="IPR051600">
    <property type="entry name" value="Beta-PGM-like"/>
</dbReference>
<evidence type="ECO:0000256" key="5">
    <source>
        <dbReference type="ARBA" id="ARBA00023277"/>
    </source>
</evidence>
<dbReference type="Gene3D" id="3.40.50.1000">
    <property type="entry name" value="HAD superfamily/HAD-like"/>
    <property type="match status" value="1"/>
</dbReference>
<comment type="caution">
    <text evidence="6">The sequence shown here is derived from an EMBL/GenBank/DDBJ whole genome shotgun (WGS) entry which is preliminary data.</text>
</comment>
<dbReference type="GO" id="GO:0003824">
    <property type="term" value="F:catalytic activity"/>
    <property type="evidence" value="ECO:0007669"/>
    <property type="project" value="UniProtKB-ARBA"/>
</dbReference>
<accession>A0ABD5A5R3</accession>
<dbReference type="AlphaFoldDB" id="A0ABD5A5R3"/>
<dbReference type="SFLD" id="SFLDG01129">
    <property type="entry name" value="C1.5:_HAD__Beta-PGM__Phosphata"/>
    <property type="match status" value="1"/>
</dbReference>
<dbReference type="Proteomes" id="UP001177883">
    <property type="component" value="Unassembled WGS sequence"/>
</dbReference>
<dbReference type="NCBIfam" id="TIGR01509">
    <property type="entry name" value="HAD-SF-IA-v3"/>
    <property type="match status" value="1"/>
</dbReference>